<accession>A0ABX7ZBD5</accession>
<proteinExistence type="predicted"/>
<keyword evidence="2" id="KW-0378">Hydrolase</keyword>
<protein>
    <submittedName>
        <fullName evidence="2">HNH endonuclease</fullName>
    </submittedName>
</protein>
<keyword evidence="2" id="KW-0540">Nuclease</keyword>
<reference evidence="2 3" key="1">
    <citation type="journal article" date="2021" name="Phytopathology">
        <title>Complete genome sequence of Ralstonia syzygii subsp. indonesiensis strain LLRS-1, isolated from wilted tobacco in China.</title>
        <authorList>
            <person name="Lu C.H."/>
            <person name="Li J.Y."/>
            <person name="Mi M.G."/>
            <person name="Lin Z.L."/>
            <person name="Jiang N."/>
            <person name="Gai X."/>
            <person name="Ma J.H."/>
            <person name="Lei L.P."/>
            <person name="Xia Z.Y."/>
        </authorList>
    </citation>
    <scope>NUCLEOTIDE SEQUENCE [LARGE SCALE GENOMIC DNA]</scope>
    <source>
        <strain evidence="2 3">LLRS-1</strain>
    </source>
</reference>
<dbReference type="GO" id="GO:0004519">
    <property type="term" value="F:endonuclease activity"/>
    <property type="evidence" value="ECO:0007669"/>
    <property type="project" value="UniProtKB-KW"/>
</dbReference>
<evidence type="ECO:0000313" key="3">
    <source>
        <dbReference type="Proteomes" id="UP000677898"/>
    </source>
</evidence>
<name>A0ABX7ZBD5_9RALS</name>
<dbReference type="Proteomes" id="UP000677898">
    <property type="component" value="Chromosome"/>
</dbReference>
<dbReference type="RefSeq" id="WP_230425981.1">
    <property type="nucleotide sequence ID" value="NZ_CP046729.1"/>
</dbReference>
<keyword evidence="2" id="KW-0255">Endonuclease</keyword>
<organism evidence="2 3">
    <name type="scientific">Ralstonia syzygii</name>
    <dbReference type="NCBI Taxonomy" id="28097"/>
    <lineage>
        <taxon>Bacteria</taxon>
        <taxon>Pseudomonadati</taxon>
        <taxon>Pseudomonadota</taxon>
        <taxon>Betaproteobacteria</taxon>
        <taxon>Burkholderiales</taxon>
        <taxon>Burkholderiaceae</taxon>
        <taxon>Ralstonia</taxon>
        <taxon>Ralstonia solanacearum species complex</taxon>
    </lineage>
</organism>
<keyword evidence="3" id="KW-1185">Reference proteome</keyword>
<dbReference type="InterPro" id="IPR003615">
    <property type="entry name" value="HNH_nuc"/>
</dbReference>
<evidence type="ECO:0000259" key="1">
    <source>
        <dbReference type="Pfam" id="PF13391"/>
    </source>
</evidence>
<sequence length="451" mass="49135">MAAQPVEWVLVVYYGPSAHRATYGRLDNTKYTKDYIQLSKKKEFLDAIVRLFPVTVGDEGTVPLTYKWPKGETPGTLVFSSADRPHLKWETSLGAPKAWKMSLSASEDTAETIPGDPTHVDFEAAENELAMLASRGAGQPYLMAIKLHDEPTTLHLRAYLSGPSEAYAWADLDLVPPPIQELAVKTSQSSALAWETFASGGLVPSTAVKHILSRLESSDTAVAVLNDLDVDTGRGLAAYLRRPGYGLFFDPAQNHNAWVLPAPLSESLAASVNVFLDTLDARYPAAAQGDAAAEATEPDLDEVEAFRGQIEDQNYSVADSSATMKTRGSAQRAFANAVKTNYGYQCAITGIATKDFLVASHIVPWSEDQSIRLDPSNGICLSLLMDRAFEKGHLLIEDDLTIRIDWAKVGGDSVLRSQLEPYDGKKLMSPTMAAPRTEYLLRRRALVAQSG</sequence>
<gene>
    <name evidence="2" type="ORF">GO998_02480</name>
</gene>
<feature type="domain" description="HNH nuclease" evidence="1">
    <location>
        <begin position="346"/>
        <end position="396"/>
    </location>
</feature>
<dbReference type="Pfam" id="PF13391">
    <property type="entry name" value="HNH_2"/>
    <property type="match status" value="1"/>
</dbReference>
<dbReference type="EMBL" id="CP046729">
    <property type="protein sequence ID" value="QUP52695.1"/>
    <property type="molecule type" value="Genomic_DNA"/>
</dbReference>
<evidence type="ECO:0000313" key="2">
    <source>
        <dbReference type="EMBL" id="QUP52695.1"/>
    </source>
</evidence>